<dbReference type="InterPro" id="IPR001173">
    <property type="entry name" value="Glyco_trans_2-like"/>
</dbReference>
<dbReference type="Gene3D" id="3.90.550.10">
    <property type="entry name" value="Spore Coat Polysaccharide Biosynthesis Protein SpsA, Chain A"/>
    <property type="match status" value="1"/>
</dbReference>
<evidence type="ECO:0000259" key="1">
    <source>
        <dbReference type="Pfam" id="PF00535"/>
    </source>
</evidence>
<sequence length="297" mass="34671">MEKKVSVIIPTYQRINELRMALTSVVNQTYTNIEIIVIDDNEQESEYRDQVQKVINEFSSMKIIFKQNKENLGAARSRNVGIYMASGDYITFLDDDDIYEANKVKRQLNYMLNNDLEMCFTDLILKNEKQKIVDVRNRENLNEFNQDSLLKYHLMNHLTGTDTFMYKSELLKKIGGFNFIDIGDEFYLMLKTIESGAKIGYLKGSDVIAYVHGQGGLSNGEAKINGENDLYNFKKKYFYLFSTKEKNFIRFRHYSVLAFANFKRKKYLVSIKNIVQASFFNPYYAIKSIPLAVKNFL</sequence>
<reference evidence="2 3" key="1">
    <citation type="submission" date="2020-08" db="EMBL/GenBank/DDBJ databases">
        <title>Genomic Encyclopedia of Type Strains, Phase IV (KMG-IV): sequencing the most valuable type-strain genomes for metagenomic binning, comparative biology and taxonomic classification.</title>
        <authorList>
            <person name="Goeker M."/>
        </authorList>
    </citation>
    <scope>NUCLEOTIDE SEQUENCE [LARGE SCALE GENOMIC DNA]</scope>
    <source>
        <strain evidence="2 3">DSM 105481</strain>
    </source>
</reference>
<evidence type="ECO:0000313" key="2">
    <source>
        <dbReference type="EMBL" id="MBA9025659.1"/>
    </source>
</evidence>
<gene>
    <name evidence="2" type="ORF">HNP81_000942</name>
</gene>
<dbReference type="Pfam" id="PF00535">
    <property type="entry name" value="Glycos_transf_2"/>
    <property type="match status" value="1"/>
</dbReference>
<evidence type="ECO:0000313" key="3">
    <source>
        <dbReference type="Proteomes" id="UP000626697"/>
    </source>
</evidence>
<dbReference type="EMBL" id="JACJHX010000002">
    <property type="protein sequence ID" value="MBA9025659.1"/>
    <property type="molecule type" value="Genomic_DNA"/>
</dbReference>
<dbReference type="PANTHER" id="PTHR43685:SF2">
    <property type="entry name" value="GLYCOSYLTRANSFERASE 2-LIKE DOMAIN-CONTAINING PROTEIN"/>
    <property type="match status" value="1"/>
</dbReference>
<feature type="domain" description="Glycosyltransferase 2-like" evidence="1">
    <location>
        <begin position="6"/>
        <end position="171"/>
    </location>
</feature>
<dbReference type="Proteomes" id="UP000626697">
    <property type="component" value="Unassembled WGS sequence"/>
</dbReference>
<protein>
    <submittedName>
        <fullName evidence="2">Glycosyltransferase involved in cell wall biosynthesis</fullName>
    </submittedName>
</protein>
<proteinExistence type="predicted"/>
<dbReference type="RefSeq" id="WP_182501724.1">
    <property type="nucleotide sequence ID" value="NZ_JACJHX010000002.1"/>
</dbReference>
<name>A0ABR6CL66_9BACI</name>
<comment type="caution">
    <text evidence="2">The sequence shown here is derived from an EMBL/GenBank/DDBJ whole genome shotgun (WGS) entry which is preliminary data.</text>
</comment>
<dbReference type="InterPro" id="IPR029044">
    <property type="entry name" value="Nucleotide-diphossugar_trans"/>
</dbReference>
<dbReference type="SUPFAM" id="SSF53448">
    <property type="entry name" value="Nucleotide-diphospho-sugar transferases"/>
    <property type="match status" value="1"/>
</dbReference>
<dbReference type="PANTHER" id="PTHR43685">
    <property type="entry name" value="GLYCOSYLTRANSFERASE"/>
    <property type="match status" value="1"/>
</dbReference>
<accession>A0ABR6CL66</accession>
<keyword evidence="3" id="KW-1185">Reference proteome</keyword>
<organism evidence="2 3">
    <name type="scientific">Peribacillus huizhouensis</name>
    <dbReference type="NCBI Taxonomy" id="1501239"/>
    <lineage>
        <taxon>Bacteria</taxon>
        <taxon>Bacillati</taxon>
        <taxon>Bacillota</taxon>
        <taxon>Bacilli</taxon>
        <taxon>Bacillales</taxon>
        <taxon>Bacillaceae</taxon>
        <taxon>Peribacillus</taxon>
    </lineage>
</organism>
<dbReference type="InterPro" id="IPR050834">
    <property type="entry name" value="Glycosyltransf_2"/>
</dbReference>